<accession>A0A4Y8WN11</accession>
<dbReference type="GO" id="GO:0022857">
    <property type="term" value="F:transmembrane transporter activity"/>
    <property type="evidence" value="ECO:0007669"/>
    <property type="project" value="InterPro"/>
</dbReference>
<organism evidence="8 9">
    <name type="scientific">Porphyromonas levii</name>
    <dbReference type="NCBI Taxonomy" id="28114"/>
    <lineage>
        <taxon>Bacteria</taxon>
        <taxon>Pseudomonadati</taxon>
        <taxon>Bacteroidota</taxon>
        <taxon>Bacteroidia</taxon>
        <taxon>Bacteroidales</taxon>
        <taxon>Porphyromonadaceae</taxon>
        <taxon>Porphyromonas</taxon>
    </lineage>
</organism>
<evidence type="ECO:0000256" key="7">
    <source>
        <dbReference type="RuleBase" id="RU003879"/>
    </source>
</evidence>
<dbReference type="InterPro" id="IPR003400">
    <property type="entry name" value="ExbD"/>
</dbReference>
<dbReference type="STRING" id="1122973.GCA_000379925_00223"/>
<gene>
    <name evidence="8" type="ORF">E4P47_07235</name>
</gene>
<keyword evidence="7" id="KW-0813">Transport</keyword>
<comment type="subcellular location">
    <subcellularLocation>
        <location evidence="1">Cell membrane</location>
        <topology evidence="1">Single-pass membrane protein</topology>
    </subcellularLocation>
    <subcellularLocation>
        <location evidence="7">Cell membrane</location>
        <topology evidence="7">Single-pass type II membrane protein</topology>
    </subcellularLocation>
</comment>
<keyword evidence="6" id="KW-0472">Membrane</keyword>
<evidence type="ECO:0000256" key="1">
    <source>
        <dbReference type="ARBA" id="ARBA00004162"/>
    </source>
</evidence>
<reference evidence="8 9" key="1">
    <citation type="submission" date="2019-03" db="EMBL/GenBank/DDBJ databases">
        <title>Porphyromonas levii Isolated from the Uterus of Dairy Cows.</title>
        <authorList>
            <person name="Francis A.M."/>
        </authorList>
    </citation>
    <scope>NUCLEOTIDE SEQUENCE [LARGE SCALE GENOMIC DNA]</scope>
    <source>
        <strain evidence="8 9">AF5678</strain>
    </source>
</reference>
<keyword evidence="7" id="KW-0653">Protein transport</keyword>
<keyword evidence="4 7" id="KW-0812">Transmembrane</keyword>
<dbReference type="RefSeq" id="WP_018357498.1">
    <property type="nucleotide sequence ID" value="NZ_CP197400.1"/>
</dbReference>
<keyword evidence="9" id="KW-1185">Reference proteome</keyword>
<dbReference type="Proteomes" id="UP000297225">
    <property type="component" value="Unassembled WGS sequence"/>
</dbReference>
<evidence type="ECO:0000256" key="4">
    <source>
        <dbReference type="ARBA" id="ARBA00022692"/>
    </source>
</evidence>
<comment type="caution">
    <text evidence="8">The sequence shown here is derived from an EMBL/GenBank/DDBJ whole genome shotgun (WGS) entry which is preliminary data.</text>
</comment>
<evidence type="ECO:0000256" key="2">
    <source>
        <dbReference type="ARBA" id="ARBA00005811"/>
    </source>
</evidence>
<dbReference type="AlphaFoldDB" id="A0A4Y8WN11"/>
<keyword evidence="5" id="KW-1133">Transmembrane helix</keyword>
<keyword evidence="3" id="KW-1003">Cell membrane</keyword>
<dbReference type="OrthoDB" id="9810103at2"/>
<protein>
    <submittedName>
        <fullName evidence="8">Biopolymer transporter ExbD</fullName>
    </submittedName>
</protein>
<proteinExistence type="inferred from homology"/>
<evidence type="ECO:0000313" key="8">
    <source>
        <dbReference type="EMBL" id="TFH94500.1"/>
    </source>
</evidence>
<sequence>MSRFTKDGSREVPELNTMSLPDLIFAFLFFIMMVTSIREVTMMVQIALPQATELTKMEKKSLATYIYMGEPLKQYQEKYGSEAAIQLNDQFASTADIFDYIAQEKAAMSEADAPYMTTILKIDKDTKMGLVTEVKQKLREADALKIFYSALKGKEL</sequence>
<evidence type="ECO:0000313" key="9">
    <source>
        <dbReference type="Proteomes" id="UP000297225"/>
    </source>
</evidence>
<dbReference type="GO" id="GO:0015031">
    <property type="term" value="P:protein transport"/>
    <property type="evidence" value="ECO:0007669"/>
    <property type="project" value="UniProtKB-KW"/>
</dbReference>
<dbReference type="Pfam" id="PF02472">
    <property type="entry name" value="ExbD"/>
    <property type="match status" value="1"/>
</dbReference>
<evidence type="ECO:0000256" key="5">
    <source>
        <dbReference type="ARBA" id="ARBA00022989"/>
    </source>
</evidence>
<evidence type="ECO:0000256" key="6">
    <source>
        <dbReference type="ARBA" id="ARBA00023136"/>
    </source>
</evidence>
<dbReference type="GO" id="GO:0005886">
    <property type="term" value="C:plasma membrane"/>
    <property type="evidence" value="ECO:0007669"/>
    <property type="project" value="UniProtKB-SubCell"/>
</dbReference>
<comment type="similarity">
    <text evidence="2 7">Belongs to the ExbD/TolR family.</text>
</comment>
<dbReference type="GeneID" id="66797559"/>
<evidence type="ECO:0000256" key="3">
    <source>
        <dbReference type="ARBA" id="ARBA00022475"/>
    </source>
</evidence>
<dbReference type="EMBL" id="SPNC01000115">
    <property type="protein sequence ID" value="TFH94500.1"/>
    <property type="molecule type" value="Genomic_DNA"/>
</dbReference>
<name>A0A4Y8WN11_9PORP</name>